<proteinExistence type="predicted"/>
<organism evidence="2">
    <name type="scientific">Ixodes ricinus</name>
    <name type="common">Common tick</name>
    <name type="synonym">Acarus ricinus</name>
    <dbReference type="NCBI Taxonomy" id="34613"/>
    <lineage>
        <taxon>Eukaryota</taxon>
        <taxon>Metazoa</taxon>
        <taxon>Ecdysozoa</taxon>
        <taxon>Arthropoda</taxon>
        <taxon>Chelicerata</taxon>
        <taxon>Arachnida</taxon>
        <taxon>Acari</taxon>
        <taxon>Parasitiformes</taxon>
        <taxon>Ixodida</taxon>
        <taxon>Ixodoidea</taxon>
        <taxon>Ixodidae</taxon>
        <taxon>Ixodinae</taxon>
        <taxon>Ixodes</taxon>
    </lineage>
</organism>
<keyword evidence="1" id="KW-1133">Transmembrane helix</keyword>
<dbReference type="AlphaFoldDB" id="A0A6B0UNR5"/>
<reference evidence="2" key="1">
    <citation type="submission" date="2019-12" db="EMBL/GenBank/DDBJ databases">
        <title>An insight into the sialome of adult female Ixodes ricinus ticks feeding for 6 days.</title>
        <authorList>
            <person name="Perner J."/>
            <person name="Ribeiro J.M.C."/>
        </authorList>
    </citation>
    <scope>NUCLEOTIDE SEQUENCE</scope>
    <source>
        <strain evidence="2">Semi-engorged</strain>
        <tissue evidence="2">Salivary glands</tissue>
    </source>
</reference>
<dbReference type="EMBL" id="GIFC01009180">
    <property type="protein sequence ID" value="MXU91263.1"/>
    <property type="molecule type" value="Transcribed_RNA"/>
</dbReference>
<accession>A0A6B0UNR5</accession>
<sequence length="121" mass="13305">MQRTFLTGIPKGWSLISLLPFAKSSRGALYLRCHSNLNSGSSSSFWCSLLAPGGASYIKLSASFSLLSLLTKDLFLYKSCSFSYCILSSSCFFFSFSVLCSAIHARLMLSLEAGWKGFLHM</sequence>
<protein>
    <submittedName>
        <fullName evidence="2">Uncharacterized protein</fullName>
    </submittedName>
</protein>
<evidence type="ECO:0000313" key="2">
    <source>
        <dbReference type="EMBL" id="MXU91263.1"/>
    </source>
</evidence>
<evidence type="ECO:0000256" key="1">
    <source>
        <dbReference type="SAM" id="Phobius"/>
    </source>
</evidence>
<keyword evidence="1" id="KW-0472">Membrane</keyword>
<name>A0A6B0UNR5_IXORI</name>
<keyword evidence="1" id="KW-0812">Transmembrane</keyword>
<feature type="transmembrane region" description="Helical" evidence="1">
    <location>
        <begin position="82"/>
        <end position="105"/>
    </location>
</feature>